<dbReference type="InterPro" id="IPR011711">
    <property type="entry name" value="GntR_C"/>
</dbReference>
<proteinExistence type="predicted"/>
<evidence type="ECO:0000256" key="1">
    <source>
        <dbReference type="ARBA" id="ARBA00023015"/>
    </source>
</evidence>
<evidence type="ECO:0000313" key="5">
    <source>
        <dbReference type="EMBL" id="SCB99820.1"/>
    </source>
</evidence>
<dbReference type="AlphaFoldDB" id="A0A1C4AYW8"/>
<keyword evidence="3" id="KW-0804">Transcription</keyword>
<keyword evidence="6" id="KW-1185">Reference proteome</keyword>
<dbReference type="PROSITE" id="PS50949">
    <property type="entry name" value="HTH_GNTR"/>
    <property type="match status" value="1"/>
</dbReference>
<dbReference type="GO" id="GO:0003700">
    <property type="term" value="F:DNA-binding transcription factor activity"/>
    <property type="evidence" value="ECO:0007669"/>
    <property type="project" value="InterPro"/>
</dbReference>
<evidence type="ECO:0000256" key="3">
    <source>
        <dbReference type="ARBA" id="ARBA00023163"/>
    </source>
</evidence>
<dbReference type="GO" id="GO:0003677">
    <property type="term" value="F:DNA binding"/>
    <property type="evidence" value="ECO:0007669"/>
    <property type="project" value="UniProtKB-KW"/>
</dbReference>
<dbReference type="STRING" id="1335309.GA0116948_102351"/>
<organism evidence="5 6">
    <name type="scientific">Chitinophaga costaii</name>
    <dbReference type="NCBI Taxonomy" id="1335309"/>
    <lineage>
        <taxon>Bacteria</taxon>
        <taxon>Pseudomonadati</taxon>
        <taxon>Bacteroidota</taxon>
        <taxon>Chitinophagia</taxon>
        <taxon>Chitinophagales</taxon>
        <taxon>Chitinophagaceae</taxon>
        <taxon>Chitinophaga</taxon>
    </lineage>
</organism>
<dbReference type="Proteomes" id="UP000242818">
    <property type="component" value="Unassembled WGS sequence"/>
</dbReference>
<feature type="domain" description="HTH gntR-type" evidence="4">
    <location>
        <begin position="28"/>
        <end position="96"/>
    </location>
</feature>
<dbReference type="InterPro" id="IPR036390">
    <property type="entry name" value="WH_DNA-bd_sf"/>
</dbReference>
<dbReference type="InterPro" id="IPR008920">
    <property type="entry name" value="TF_FadR/GntR_C"/>
</dbReference>
<gene>
    <name evidence="5" type="ORF">GA0116948_102351</name>
</gene>
<keyword evidence="1" id="KW-0805">Transcription regulation</keyword>
<dbReference type="Gene3D" id="1.10.10.10">
    <property type="entry name" value="Winged helix-like DNA-binding domain superfamily/Winged helix DNA-binding domain"/>
    <property type="match status" value="1"/>
</dbReference>
<dbReference type="InterPro" id="IPR036388">
    <property type="entry name" value="WH-like_DNA-bd_sf"/>
</dbReference>
<dbReference type="SUPFAM" id="SSF48008">
    <property type="entry name" value="GntR ligand-binding domain-like"/>
    <property type="match status" value="1"/>
</dbReference>
<dbReference type="EMBL" id="FMAR01000002">
    <property type="protein sequence ID" value="SCB99820.1"/>
    <property type="molecule type" value="Genomic_DNA"/>
</dbReference>
<protein>
    <submittedName>
        <fullName evidence="5">DNA-binding transcriptional regulator, FadR family</fullName>
    </submittedName>
</protein>
<reference evidence="5 6" key="1">
    <citation type="submission" date="2016-08" db="EMBL/GenBank/DDBJ databases">
        <authorList>
            <person name="Seilhamer J.J."/>
        </authorList>
    </citation>
    <scope>NUCLEOTIDE SEQUENCE [LARGE SCALE GENOMIC DNA]</scope>
    <source>
        <strain evidence="5 6">A37T2</strain>
    </source>
</reference>
<dbReference type="Pfam" id="PF07729">
    <property type="entry name" value="FCD"/>
    <property type="match status" value="1"/>
</dbReference>
<accession>A0A1C4AYW8</accession>
<dbReference type="PANTHER" id="PTHR43537:SF47">
    <property type="entry name" value="REGULATORY PROTEIN GNTR HTH"/>
    <property type="match status" value="1"/>
</dbReference>
<dbReference type="SMART" id="SM00895">
    <property type="entry name" value="FCD"/>
    <property type="match status" value="1"/>
</dbReference>
<dbReference type="SMART" id="SM00345">
    <property type="entry name" value="HTH_GNTR"/>
    <property type="match status" value="1"/>
</dbReference>
<dbReference type="CDD" id="cd07377">
    <property type="entry name" value="WHTH_GntR"/>
    <property type="match status" value="1"/>
</dbReference>
<dbReference type="SUPFAM" id="SSF46785">
    <property type="entry name" value="Winged helix' DNA-binding domain"/>
    <property type="match status" value="1"/>
</dbReference>
<name>A0A1C4AYW8_9BACT</name>
<evidence type="ECO:0000259" key="4">
    <source>
        <dbReference type="PROSITE" id="PS50949"/>
    </source>
</evidence>
<dbReference type="PRINTS" id="PR00035">
    <property type="entry name" value="HTHGNTR"/>
</dbReference>
<sequence length="241" mass="27041">MWAFKAFLLPLHSSDDMMNKHATIIKKRSLADEVAGRLQEQISQGVYPVNGKLPIEPELMKTFGVGRSTIREAIRSLVNAGFLRVQQGLGTFVEPVFSSPTPIDQRLKRANLNDLNEVRQLLEMKIAEKAAQFRTQEDIQHMQDCLNLRQHTAATGNVAATIEADIAFHTAVANAAQNEILSDLYKVVSVYLKKGFEKIYNDTSVFLDTHQLHEQLLAAIVAGNRKQAWDMVTKIIDNVDK</sequence>
<dbReference type="Pfam" id="PF00392">
    <property type="entry name" value="GntR"/>
    <property type="match status" value="1"/>
</dbReference>
<dbReference type="PANTHER" id="PTHR43537">
    <property type="entry name" value="TRANSCRIPTIONAL REGULATOR, GNTR FAMILY"/>
    <property type="match status" value="1"/>
</dbReference>
<dbReference type="Gene3D" id="1.20.120.530">
    <property type="entry name" value="GntR ligand-binding domain-like"/>
    <property type="match status" value="1"/>
</dbReference>
<evidence type="ECO:0000256" key="2">
    <source>
        <dbReference type="ARBA" id="ARBA00023125"/>
    </source>
</evidence>
<evidence type="ECO:0000313" key="6">
    <source>
        <dbReference type="Proteomes" id="UP000242818"/>
    </source>
</evidence>
<dbReference type="InterPro" id="IPR000524">
    <property type="entry name" value="Tscrpt_reg_HTH_GntR"/>
</dbReference>
<keyword evidence="2 5" id="KW-0238">DNA-binding</keyword>